<dbReference type="EMBL" id="QXGB01001148">
    <property type="protein sequence ID" value="KAE9196081.1"/>
    <property type="molecule type" value="Genomic_DNA"/>
</dbReference>
<reference evidence="4 5" key="1">
    <citation type="submission" date="2018-08" db="EMBL/GenBank/DDBJ databases">
        <title>Genomic investigation of the strawberry pathogen Phytophthora fragariae indicates pathogenicity is determined by transcriptional variation in three key races.</title>
        <authorList>
            <person name="Adams T.M."/>
            <person name="Armitage A.D."/>
            <person name="Sobczyk M.K."/>
            <person name="Bates H.J."/>
            <person name="Dunwell J.M."/>
            <person name="Nellist C.F."/>
            <person name="Harrison R.J."/>
        </authorList>
    </citation>
    <scope>NUCLEOTIDE SEQUENCE [LARGE SCALE GENOMIC DNA]</scope>
    <source>
        <strain evidence="3 5">A4</strain>
        <strain evidence="2 4">NOV-27</strain>
    </source>
</reference>
<evidence type="ECO:0000313" key="5">
    <source>
        <dbReference type="Proteomes" id="UP000437068"/>
    </source>
</evidence>
<protein>
    <submittedName>
        <fullName evidence="3">Uncharacterized protein</fullName>
    </submittedName>
</protein>
<name>A0A6A4CLS8_9STRA</name>
<feature type="compositionally biased region" description="Basic and acidic residues" evidence="1">
    <location>
        <begin position="56"/>
        <end position="74"/>
    </location>
</feature>
<proteinExistence type="predicted"/>
<feature type="region of interest" description="Disordered" evidence="1">
    <location>
        <begin position="56"/>
        <end position="91"/>
    </location>
</feature>
<organism evidence="3 5">
    <name type="scientific">Phytophthora fragariae</name>
    <dbReference type="NCBI Taxonomy" id="53985"/>
    <lineage>
        <taxon>Eukaryota</taxon>
        <taxon>Sar</taxon>
        <taxon>Stramenopiles</taxon>
        <taxon>Oomycota</taxon>
        <taxon>Peronosporomycetes</taxon>
        <taxon>Peronosporales</taxon>
        <taxon>Peronosporaceae</taxon>
        <taxon>Phytophthora</taxon>
    </lineage>
</organism>
<evidence type="ECO:0000256" key="1">
    <source>
        <dbReference type="SAM" id="MobiDB-lite"/>
    </source>
</evidence>
<evidence type="ECO:0000313" key="4">
    <source>
        <dbReference type="Proteomes" id="UP000433483"/>
    </source>
</evidence>
<gene>
    <name evidence="3" type="ORF">PF001_g18606</name>
    <name evidence="2" type="ORF">PF005_g17020</name>
</gene>
<dbReference type="AlphaFoldDB" id="A0A6A4CLS8"/>
<dbReference type="Proteomes" id="UP000437068">
    <property type="component" value="Unassembled WGS sequence"/>
</dbReference>
<dbReference type="Proteomes" id="UP000433483">
    <property type="component" value="Unassembled WGS sequence"/>
</dbReference>
<keyword evidence="4" id="KW-1185">Reference proteome</keyword>
<comment type="caution">
    <text evidence="3">The sequence shown here is derived from an EMBL/GenBank/DDBJ whole genome shotgun (WGS) entry which is preliminary data.</text>
</comment>
<dbReference type="EMBL" id="QXGE01001434">
    <property type="protein sequence ID" value="KAE9292690.1"/>
    <property type="molecule type" value="Genomic_DNA"/>
</dbReference>
<accession>A0A6A4CLS8</accession>
<dbReference type="OrthoDB" id="135994at2759"/>
<evidence type="ECO:0000313" key="2">
    <source>
        <dbReference type="EMBL" id="KAE9196081.1"/>
    </source>
</evidence>
<sequence length="107" mass="11704">MKPAERMVPVLSKITTLLAVMPLIRVVAIKAFGVSNMKPPDIAPIVVLANARHYHDARHEQDEHSVPDGRDGGNKHSGIASVRGDQEEPEDRVNVCVLEVHEVAKVV</sequence>
<evidence type="ECO:0000313" key="3">
    <source>
        <dbReference type="EMBL" id="KAE9292690.1"/>
    </source>
</evidence>